<protein>
    <submittedName>
        <fullName evidence="2">Uncharacterized protein</fullName>
    </submittedName>
</protein>
<keyword evidence="1" id="KW-0812">Transmembrane</keyword>
<evidence type="ECO:0000313" key="3">
    <source>
        <dbReference type="Proteomes" id="UP001152888"/>
    </source>
</evidence>
<gene>
    <name evidence="2" type="ORF">ACAOBT_LOCUS35195</name>
</gene>
<organism evidence="2 3">
    <name type="scientific">Acanthoscelides obtectus</name>
    <name type="common">Bean weevil</name>
    <name type="synonym">Bruchus obtectus</name>
    <dbReference type="NCBI Taxonomy" id="200917"/>
    <lineage>
        <taxon>Eukaryota</taxon>
        <taxon>Metazoa</taxon>
        <taxon>Ecdysozoa</taxon>
        <taxon>Arthropoda</taxon>
        <taxon>Hexapoda</taxon>
        <taxon>Insecta</taxon>
        <taxon>Pterygota</taxon>
        <taxon>Neoptera</taxon>
        <taxon>Endopterygota</taxon>
        <taxon>Coleoptera</taxon>
        <taxon>Polyphaga</taxon>
        <taxon>Cucujiformia</taxon>
        <taxon>Chrysomeloidea</taxon>
        <taxon>Chrysomelidae</taxon>
        <taxon>Bruchinae</taxon>
        <taxon>Bruchini</taxon>
        <taxon>Acanthoscelides</taxon>
    </lineage>
</organism>
<name>A0A9P0VN49_ACAOB</name>
<accession>A0A9P0VN49</accession>
<dbReference type="Proteomes" id="UP001152888">
    <property type="component" value="Unassembled WGS sequence"/>
</dbReference>
<keyword evidence="1" id="KW-0472">Membrane</keyword>
<comment type="caution">
    <text evidence="2">The sequence shown here is derived from an EMBL/GenBank/DDBJ whole genome shotgun (WGS) entry which is preliminary data.</text>
</comment>
<keyword evidence="3" id="KW-1185">Reference proteome</keyword>
<evidence type="ECO:0000313" key="2">
    <source>
        <dbReference type="EMBL" id="CAH2016169.1"/>
    </source>
</evidence>
<sequence length="42" mass="4533">MPSVATGGSLGPDETLFKTVSPYSLFLKVSILNLSFLFVSIR</sequence>
<proteinExistence type="predicted"/>
<reference evidence="2" key="1">
    <citation type="submission" date="2022-03" db="EMBL/GenBank/DDBJ databases">
        <authorList>
            <person name="Sayadi A."/>
        </authorList>
    </citation>
    <scope>NUCLEOTIDE SEQUENCE</scope>
</reference>
<evidence type="ECO:0000256" key="1">
    <source>
        <dbReference type="SAM" id="Phobius"/>
    </source>
</evidence>
<dbReference type="EMBL" id="CAKOFQ010008831">
    <property type="protein sequence ID" value="CAH2016169.1"/>
    <property type="molecule type" value="Genomic_DNA"/>
</dbReference>
<dbReference type="AlphaFoldDB" id="A0A9P0VN49"/>
<feature type="transmembrane region" description="Helical" evidence="1">
    <location>
        <begin position="20"/>
        <end position="41"/>
    </location>
</feature>
<keyword evidence="1" id="KW-1133">Transmembrane helix</keyword>